<dbReference type="Proteomes" id="UP000694414">
    <property type="component" value="Unplaced"/>
</dbReference>
<evidence type="ECO:0000256" key="1">
    <source>
        <dbReference type="SAM" id="SignalP"/>
    </source>
</evidence>
<keyword evidence="3" id="KW-1185">Reference proteome</keyword>
<name>A0A8C9AFE0_PROSS</name>
<reference evidence="2" key="2">
    <citation type="submission" date="2025-09" db="UniProtKB">
        <authorList>
            <consortium name="Ensembl"/>
        </authorList>
    </citation>
    <scope>IDENTIFICATION</scope>
</reference>
<protein>
    <submittedName>
        <fullName evidence="2">Uncharacterized protein</fullName>
    </submittedName>
</protein>
<sequence>MLYINTAILLIFYFSSLPPQLPSRYMILFQLRERGHSALWKGITNITNEKFGTIAKAISSKKNKLGGISLPDLKLYYKAIVTKTARYWHKNRDIDVWNRSENPDTKPFSCFHLIFNKADKNIHWGKESLFNKWCWENWISTCRKLKLDHHLSPLTKSNSQWITDLNLRCETLRILEENVRKTLLDISLGKEFMKKTPKQSQKDIRANKLPTEWEKIFAFYTSDKGLITRIYIELKKINKKKSNNPINKWAKDMNRNSSKEDRIMASKHMKECSTSLIIREMHIKTTVRYHLTPVRMAFIKKSQNNKCWEKKCWDCKLVQPLWKVIWRYLNELKIEMPFDPAILLLGIYPKEKKTFYNKDICTQMVMAAQITIAKMWKKPKCPSIHEQINKMWYMYTMEY</sequence>
<dbReference type="PANTHER" id="PTHR19446">
    <property type="entry name" value="REVERSE TRANSCRIPTASES"/>
    <property type="match status" value="1"/>
</dbReference>
<reference evidence="2" key="1">
    <citation type="submission" date="2025-08" db="UniProtKB">
        <authorList>
            <consortium name="Ensembl"/>
        </authorList>
    </citation>
    <scope>IDENTIFICATION</scope>
</reference>
<feature type="signal peptide" evidence="1">
    <location>
        <begin position="1"/>
        <end position="23"/>
    </location>
</feature>
<dbReference type="AlphaFoldDB" id="A0A8C9AFE0"/>
<organism evidence="2 3">
    <name type="scientific">Prolemur simus</name>
    <name type="common">Greater bamboo lemur</name>
    <name type="synonym">Hapalemur simus</name>
    <dbReference type="NCBI Taxonomy" id="1328070"/>
    <lineage>
        <taxon>Eukaryota</taxon>
        <taxon>Metazoa</taxon>
        <taxon>Chordata</taxon>
        <taxon>Craniata</taxon>
        <taxon>Vertebrata</taxon>
        <taxon>Euteleostomi</taxon>
        <taxon>Mammalia</taxon>
        <taxon>Eutheria</taxon>
        <taxon>Euarchontoglires</taxon>
        <taxon>Primates</taxon>
        <taxon>Strepsirrhini</taxon>
        <taxon>Lemuriformes</taxon>
        <taxon>Lemuridae</taxon>
        <taxon>Prolemur</taxon>
    </lineage>
</organism>
<proteinExistence type="predicted"/>
<keyword evidence="1" id="KW-0732">Signal</keyword>
<evidence type="ECO:0000313" key="3">
    <source>
        <dbReference type="Proteomes" id="UP000694414"/>
    </source>
</evidence>
<evidence type="ECO:0000313" key="2">
    <source>
        <dbReference type="Ensembl" id="ENSPSMP00000029520.1"/>
    </source>
</evidence>
<dbReference type="Ensembl" id="ENSPSMT00000034074.1">
    <property type="protein sequence ID" value="ENSPSMP00000029520.1"/>
    <property type="gene ID" value="ENSPSMG00000020506.1"/>
</dbReference>
<accession>A0A8C9AFE0</accession>
<feature type="chain" id="PRO_5034830084" evidence="1">
    <location>
        <begin position="24"/>
        <end position="399"/>
    </location>
</feature>
<dbReference type="GeneTree" id="ENSGT01150000286946"/>